<reference evidence="7 8" key="1">
    <citation type="submission" date="2019-07" db="EMBL/GenBank/DDBJ databases">
        <title>Draft genome sequence of Brevibacterium aurantiacum XU54 isolated from Xinjiang China.</title>
        <authorList>
            <person name="Xu X."/>
        </authorList>
    </citation>
    <scope>NUCLEOTIDE SEQUENCE [LARGE SCALE GENOMIC DNA]</scope>
    <source>
        <strain evidence="7 8">XU54</strain>
    </source>
</reference>
<dbReference type="NCBIfam" id="TIGR00745">
    <property type="entry name" value="apbA_panE"/>
    <property type="match status" value="1"/>
</dbReference>
<comment type="catalytic activity">
    <reaction evidence="4">
        <text>(R)-pantoate + NADP(+) = 2-dehydropantoate + NADPH + H(+)</text>
        <dbReference type="Rhea" id="RHEA:16233"/>
        <dbReference type="ChEBI" id="CHEBI:11561"/>
        <dbReference type="ChEBI" id="CHEBI:15378"/>
        <dbReference type="ChEBI" id="CHEBI:15980"/>
        <dbReference type="ChEBI" id="CHEBI:57783"/>
        <dbReference type="ChEBI" id="CHEBI:58349"/>
        <dbReference type="EC" id="1.1.1.169"/>
    </reaction>
</comment>
<dbReference type="InterPro" id="IPR013328">
    <property type="entry name" value="6PGD_dom2"/>
</dbReference>
<keyword evidence="2 4" id="KW-0521">NADP</keyword>
<keyword evidence="3 4" id="KW-0560">Oxidoreductase</keyword>
<keyword evidence="4" id="KW-0566">Pantothenate biosynthesis</keyword>
<evidence type="ECO:0000256" key="3">
    <source>
        <dbReference type="ARBA" id="ARBA00023002"/>
    </source>
</evidence>
<dbReference type="UniPathway" id="UPA00028">
    <property type="reaction ID" value="UER00004"/>
</dbReference>
<evidence type="ECO:0000256" key="4">
    <source>
        <dbReference type="RuleBase" id="RU362068"/>
    </source>
</evidence>
<evidence type="ECO:0000313" key="8">
    <source>
        <dbReference type="Proteomes" id="UP000316406"/>
    </source>
</evidence>
<comment type="function">
    <text evidence="4">Catalyzes the NADPH-dependent reduction of ketopantoate into pantoic acid.</text>
</comment>
<dbReference type="GO" id="GO:0015940">
    <property type="term" value="P:pantothenate biosynthetic process"/>
    <property type="evidence" value="ECO:0007669"/>
    <property type="project" value="UniProtKB-UniPathway"/>
</dbReference>
<name>A0A556CNA7_BREAU</name>
<dbReference type="SUPFAM" id="SSF51735">
    <property type="entry name" value="NAD(P)-binding Rossmann-fold domains"/>
    <property type="match status" value="1"/>
</dbReference>
<dbReference type="RefSeq" id="WP_143921318.1">
    <property type="nucleotide sequence ID" value="NZ_VLTK01000002.1"/>
</dbReference>
<dbReference type="GO" id="GO:0005737">
    <property type="term" value="C:cytoplasm"/>
    <property type="evidence" value="ECO:0007669"/>
    <property type="project" value="TreeGrafter"/>
</dbReference>
<dbReference type="PANTHER" id="PTHR21708:SF26">
    <property type="entry name" value="2-DEHYDROPANTOATE 2-REDUCTASE"/>
    <property type="match status" value="1"/>
</dbReference>
<dbReference type="Gene3D" id="1.10.1040.10">
    <property type="entry name" value="N-(1-d-carboxylethyl)-l-norvaline Dehydrogenase, domain 2"/>
    <property type="match status" value="1"/>
</dbReference>
<dbReference type="Pfam" id="PF08546">
    <property type="entry name" value="ApbA_C"/>
    <property type="match status" value="1"/>
</dbReference>
<evidence type="ECO:0000259" key="5">
    <source>
        <dbReference type="Pfam" id="PF02558"/>
    </source>
</evidence>
<protein>
    <recommendedName>
        <fullName evidence="4">2-dehydropantoate 2-reductase</fullName>
        <ecNumber evidence="4">1.1.1.169</ecNumber>
    </recommendedName>
    <alternativeName>
        <fullName evidence="4">Ketopantoate reductase</fullName>
    </alternativeName>
</protein>
<evidence type="ECO:0000256" key="2">
    <source>
        <dbReference type="ARBA" id="ARBA00022857"/>
    </source>
</evidence>
<sequence>MGEHTVKILIAGAGATGGAFGTRLFEADRDVTFLVREARAQTMRANGLRFVAPGEDRTNHIPVLTAAELAQADPAAADSAAADRQDSTPFDLVIVAVKANGLESSIDDIRPAVDAHTLIIPFLNGMAQIERLVEEFPGQVLGGLVKIVGTITDGAIHQMTDLAIMTIGDLDGGAVPDPIVEALDVPGYRLQILQNITDALWEKWIFIAAAGVVTCLFRAPVGAIMAAGGQSHIVGIVDELEAVASAGGHPVSAQARDMTLAMLTAEGSSFTSSLYRDVTSGLPSETEHILGHLGRTAADLGVQTPLLDLTLVQLRAGESLRQS</sequence>
<proteinExistence type="inferred from homology"/>
<dbReference type="Pfam" id="PF02558">
    <property type="entry name" value="ApbA"/>
    <property type="match status" value="1"/>
</dbReference>
<dbReference type="GO" id="GO:0008677">
    <property type="term" value="F:2-dehydropantoate 2-reductase activity"/>
    <property type="evidence" value="ECO:0007669"/>
    <property type="project" value="UniProtKB-EC"/>
</dbReference>
<comment type="caution">
    <text evidence="7">The sequence shown here is derived from an EMBL/GenBank/DDBJ whole genome shotgun (WGS) entry which is preliminary data.</text>
</comment>
<evidence type="ECO:0000256" key="1">
    <source>
        <dbReference type="ARBA" id="ARBA00007870"/>
    </source>
</evidence>
<evidence type="ECO:0000313" key="7">
    <source>
        <dbReference type="EMBL" id="TSI18766.1"/>
    </source>
</evidence>
<dbReference type="AlphaFoldDB" id="A0A556CNA7"/>
<comment type="pathway">
    <text evidence="4">Cofactor biosynthesis; (R)-pantothenate biosynthesis; (R)-pantoate from 3-methyl-2-oxobutanoate: step 2/2.</text>
</comment>
<dbReference type="InterPro" id="IPR008927">
    <property type="entry name" value="6-PGluconate_DH-like_C_sf"/>
</dbReference>
<dbReference type="InterPro" id="IPR051402">
    <property type="entry name" value="KPR-Related"/>
</dbReference>
<dbReference type="OrthoDB" id="9793586at2"/>
<dbReference type="EMBL" id="VLTK01000002">
    <property type="protein sequence ID" value="TSI18766.1"/>
    <property type="molecule type" value="Genomic_DNA"/>
</dbReference>
<feature type="domain" description="Ketopantoate reductase N-terminal" evidence="5">
    <location>
        <begin position="8"/>
        <end position="171"/>
    </location>
</feature>
<dbReference type="InterPro" id="IPR013752">
    <property type="entry name" value="KPA_reductase"/>
</dbReference>
<dbReference type="PANTHER" id="PTHR21708">
    <property type="entry name" value="PROBABLE 2-DEHYDROPANTOATE 2-REDUCTASE"/>
    <property type="match status" value="1"/>
</dbReference>
<dbReference type="InterPro" id="IPR003710">
    <property type="entry name" value="ApbA"/>
</dbReference>
<gene>
    <name evidence="7" type="ORF">FO013_04315</name>
</gene>
<evidence type="ECO:0000259" key="6">
    <source>
        <dbReference type="Pfam" id="PF08546"/>
    </source>
</evidence>
<dbReference type="InterPro" id="IPR036291">
    <property type="entry name" value="NAD(P)-bd_dom_sf"/>
</dbReference>
<feature type="domain" description="Ketopantoate reductase C-terminal" evidence="6">
    <location>
        <begin position="195"/>
        <end position="316"/>
    </location>
</feature>
<dbReference type="SUPFAM" id="SSF48179">
    <property type="entry name" value="6-phosphogluconate dehydrogenase C-terminal domain-like"/>
    <property type="match status" value="1"/>
</dbReference>
<organism evidence="7 8">
    <name type="scientific">Brevibacterium aurantiacum</name>
    <dbReference type="NCBI Taxonomy" id="273384"/>
    <lineage>
        <taxon>Bacteria</taxon>
        <taxon>Bacillati</taxon>
        <taxon>Actinomycetota</taxon>
        <taxon>Actinomycetes</taxon>
        <taxon>Micrococcales</taxon>
        <taxon>Brevibacteriaceae</taxon>
        <taxon>Brevibacterium</taxon>
    </lineage>
</organism>
<dbReference type="Gene3D" id="3.40.50.720">
    <property type="entry name" value="NAD(P)-binding Rossmann-like Domain"/>
    <property type="match status" value="1"/>
</dbReference>
<dbReference type="FunFam" id="1.10.1040.10:FF:000017">
    <property type="entry name" value="2-dehydropantoate 2-reductase"/>
    <property type="match status" value="1"/>
</dbReference>
<dbReference type="Proteomes" id="UP000316406">
    <property type="component" value="Unassembled WGS sequence"/>
</dbReference>
<dbReference type="InterPro" id="IPR013332">
    <property type="entry name" value="KPR_N"/>
</dbReference>
<comment type="similarity">
    <text evidence="1 4">Belongs to the ketopantoate reductase family.</text>
</comment>
<dbReference type="EC" id="1.1.1.169" evidence="4"/>
<accession>A0A556CNA7</accession>
<keyword evidence="8" id="KW-1185">Reference proteome</keyword>